<keyword evidence="6" id="KW-1185">Reference proteome</keyword>
<dbReference type="SMART" id="SM00354">
    <property type="entry name" value="HTH_LACI"/>
    <property type="match status" value="1"/>
</dbReference>
<dbReference type="Gene3D" id="3.40.50.2300">
    <property type="match status" value="2"/>
</dbReference>
<dbReference type="GO" id="GO:0003700">
    <property type="term" value="F:DNA-binding transcription factor activity"/>
    <property type="evidence" value="ECO:0007669"/>
    <property type="project" value="TreeGrafter"/>
</dbReference>
<evidence type="ECO:0000259" key="4">
    <source>
        <dbReference type="PROSITE" id="PS50932"/>
    </source>
</evidence>
<feature type="domain" description="HTH lacI-type" evidence="4">
    <location>
        <begin position="3"/>
        <end position="57"/>
    </location>
</feature>
<dbReference type="SUPFAM" id="SSF53822">
    <property type="entry name" value="Periplasmic binding protein-like I"/>
    <property type="match status" value="1"/>
</dbReference>
<evidence type="ECO:0000313" key="5">
    <source>
        <dbReference type="EMBL" id="MBC8586118.1"/>
    </source>
</evidence>
<dbReference type="RefSeq" id="WP_262395840.1">
    <property type="nucleotide sequence ID" value="NZ_JACRTD010000008.1"/>
</dbReference>
<dbReference type="EMBL" id="JACRTD010000008">
    <property type="protein sequence ID" value="MBC8586118.1"/>
    <property type="molecule type" value="Genomic_DNA"/>
</dbReference>
<sequence length="343" mass="36830">MKVTISDIAQTSGVSTATVSRVIAGAQNVKPATAQRVLDTMRKLNYQAKPIEVSLPSNLSKSIAIVVEGIADPTYVEIIGGIQKTLSKKQFLSIICTSDGIPGENFLKSLDGNVAGIIFLSILDKSGDLLSEIADTKTPLLAIHRCSSWSQSFPNSIISDDFQSVYKAVRYLVELGHKDIMFINLPEGTSGAYEGKMGYEKAMADSSLPVKDAYIIEGNTKRWTGRSIGQTILTSHPEVTAVLCSNESLAWGVADCFGSAGLSIPDNISLMTLDISSSQIPGRKLTSSGCRLSEMAEVAALTIMDFVHQNENGEYNARTAVKHKYILPSYIFNGSTTAPPPAK</sequence>
<keyword evidence="3" id="KW-0804">Transcription</keyword>
<keyword evidence="1" id="KW-0805">Transcription regulation</keyword>
<dbReference type="Gene3D" id="1.10.260.40">
    <property type="entry name" value="lambda repressor-like DNA-binding domains"/>
    <property type="match status" value="1"/>
</dbReference>
<evidence type="ECO:0000256" key="2">
    <source>
        <dbReference type="ARBA" id="ARBA00023125"/>
    </source>
</evidence>
<evidence type="ECO:0000256" key="3">
    <source>
        <dbReference type="ARBA" id="ARBA00023163"/>
    </source>
</evidence>
<organism evidence="5 6">
    <name type="scientific">Youxingia wuxianensis</name>
    <dbReference type="NCBI Taxonomy" id="2763678"/>
    <lineage>
        <taxon>Bacteria</taxon>
        <taxon>Bacillati</taxon>
        <taxon>Bacillota</taxon>
        <taxon>Clostridia</taxon>
        <taxon>Eubacteriales</taxon>
        <taxon>Oscillospiraceae</taxon>
        <taxon>Youxingia</taxon>
    </lineage>
</organism>
<dbReference type="InterPro" id="IPR000843">
    <property type="entry name" value="HTH_LacI"/>
</dbReference>
<dbReference type="InterPro" id="IPR028082">
    <property type="entry name" value="Peripla_BP_I"/>
</dbReference>
<dbReference type="CDD" id="cd01392">
    <property type="entry name" value="HTH_LacI"/>
    <property type="match status" value="1"/>
</dbReference>
<dbReference type="PROSITE" id="PS00356">
    <property type="entry name" value="HTH_LACI_1"/>
    <property type="match status" value="1"/>
</dbReference>
<evidence type="ECO:0000313" key="6">
    <source>
        <dbReference type="Proteomes" id="UP000623678"/>
    </source>
</evidence>
<protein>
    <submittedName>
        <fullName evidence="5">LacI family DNA-binding transcriptional regulator</fullName>
    </submittedName>
</protein>
<evidence type="ECO:0000256" key="1">
    <source>
        <dbReference type="ARBA" id="ARBA00023015"/>
    </source>
</evidence>
<proteinExistence type="predicted"/>
<name>A0A926EQ60_9FIRM</name>
<dbReference type="AlphaFoldDB" id="A0A926EQ60"/>
<dbReference type="InterPro" id="IPR010982">
    <property type="entry name" value="Lambda_DNA-bd_dom_sf"/>
</dbReference>
<dbReference type="CDD" id="cd06267">
    <property type="entry name" value="PBP1_LacI_sugar_binding-like"/>
    <property type="match status" value="1"/>
</dbReference>
<keyword evidence="2 5" id="KW-0238">DNA-binding</keyword>
<reference evidence="5" key="1">
    <citation type="submission" date="2020-08" db="EMBL/GenBank/DDBJ databases">
        <title>Genome public.</title>
        <authorList>
            <person name="Liu C."/>
            <person name="Sun Q."/>
        </authorList>
    </citation>
    <scope>NUCLEOTIDE SEQUENCE</scope>
    <source>
        <strain evidence="5">NSJ-64</strain>
    </source>
</reference>
<dbReference type="PANTHER" id="PTHR30146:SF109">
    <property type="entry name" value="HTH-TYPE TRANSCRIPTIONAL REGULATOR GALS"/>
    <property type="match status" value="1"/>
</dbReference>
<dbReference type="Pfam" id="PF00356">
    <property type="entry name" value="LacI"/>
    <property type="match status" value="1"/>
</dbReference>
<dbReference type="GO" id="GO:0000976">
    <property type="term" value="F:transcription cis-regulatory region binding"/>
    <property type="evidence" value="ECO:0007669"/>
    <property type="project" value="TreeGrafter"/>
</dbReference>
<dbReference type="PANTHER" id="PTHR30146">
    <property type="entry name" value="LACI-RELATED TRANSCRIPTIONAL REPRESSOR"/>
    <property type="match status" value="1"/>
</dbReference>
<gene>
    <name evidence="5" type="ORF">H8705_11040</name>
</gene>
<comment type="caution">
    <text evidence="5">The sequence shown here is derived from an EMBL/GenBank/DDBJ whole genome shotgun (WGS) entry which is preliminary data.</text>
</comment>
<dbReference type="Proteomes" id="UP000623678">
    <property type="component" value="Unassembled WGS sequence"/>
</dbReference>
<accession>A0A926EQ60</accession>
<dbReference type="SUPFAM" id="SSF47413">
    <property type="entry name" value="lambda repressor-like DNA-binding domains"/>
    <property type="match status" value="1"/>
</dbReference>
<dbReference type="InterPro" id="IPR001761">
    <property type="entry name" value="Peripla_BP/Lac1_sug-bd_dom"/>
</dbReference>
<dbReference type="PROSITE" id="PS50932">
    <property type="entry name" value="HTH_LACI_2"/>
    <property type="match status" value="1"/>
</dbReference>
<dbReference type="Pfam" id="PF00532">
    <property type="entry name" value="Peripla_BP_1"/>
    <property type="match status" value="1"/>
</dbReference>